<dbReference type="InterPro" id="IPR016624">
    <property type="entry name" value="UCP014753"/>
</dbReference>
<feature type="domain" description="DUF2264" evidence="1">
    <location>
        <begin position="37"/>
        <end position="398"/>
    </location>
</feature>
<dbReference type="Pfam" id="PF10022">
    <property type="entry name" value="DUF2264"/>
    <property type="match status" value="1"/>
</dbReference>
<dbReference type="Proteomes" id="UP000659124">
    <property type="component" value="Unassembled WGS sequence"/>
</dbReference>
<dbReference type="PANTHER" id="PTHR35339">
    <property type="entry name" value="LINALOOL DEHYDRATASE_ISOMERASE DOMAIN-CONTAINING PROTEIN"/>
    <property type="match status" value="1"/>
</dbReference>
<comment type="caution">
    <text evidence="2">The sequence shown here is derived from an EMBL/GenBank/DDBJ whole genome shotgun (WGS) entry which is preliminary data.</text>
</comment>
<proteinExistence type="predicted"/>
<gene>
    <name evidence="2" type="ORF">ICL07_09660</name>
</gene>
<reference evidence="2 3" key="1">
    <citation type="submission" date="2020-09" db="EMBL/GenBank/DDBJ databases">
        <title>Genome sequences of type strains of Chitinophaga qingshengii and Chitinophaga varians.</title>
        <authorList>
            <person name="Kittiwongwattana C."/>
        </authorList>
    </citation>
    <scope>NUCLEOTIDE SEQUENCE [LARGE SCALE GENOMIC DNA]</scope>
    <source>
        <strain evidence="2 3">JCM 30026</strain>
    </source>
</reference>
<evidence type="ECO:0000313" key="3">
    <source>
        <dbReference type="Proteomes" id="UP000659124"/>
    </source>
</evidence>
<protein>
    <submittedName>
        <fullName evidence="2">DUF2264 domain-containing protein</fullName>
    </submittedName>
</protein>
<dbReference type="PIRSF" id="PIRSF014753">
    <property type="entry name" value="UCP014753"/>
    <property type="match status" value="1"/>
</dbReference>
<dbReference type="EMBL" id="JACVFC010000001">
    <property type="protein sequence ID" value="MBC9930638.1"/>
    <property type="molecule type" value="Genomic_DNA"/>
</dbReference>
<keyword evidence="3" id="KW-1185">Reference proteome</keyword>
<evidence type="ECO:0000313" key="2">
    <source>
        <dbReference type="EMBL" id="MBC9930638.1"/>
    </source>
</evidence>
<name>A0ABR7TJH7_9BACT</name>
<organism evidence="2 3">
    <name type="scientific">Chitinophaga qingshengii</name>
    <dbReference type="NCBI Taxonomy" id="1569794"/>
    <lineage>
        <taxon>Bacteria</taxon>
        <taxon>Pseudomonadati</taxon>
        <taxon>Bacteroidota</taxon>
        <taxon>Chitinophagia</taxon>
        <taxon>Chitinophagales</taxon>
        <taxon>Chitinophagaceae</taxon>
        <taxon>Chitinophaga</taxon>
    </lineage>
</organism>
<accession>A0ABR7TJH7</accession>
<dbReference type="PANTHER" id="PTHR35339:SF3">
    <property type="entry name" value="DUF2264 DOMAIN-CONTAINING PROTEIN"/>
    <property type="match status" value="1"/>
</dbReference>
<sequence>MDRRFFLKAVPMAGIAGSLKTDKSMLADLSARPPVNDRAYNLDLLLRICRPVIENLSKGKLVAHMPTEVAPHYSKPVQKVTYLEAFGRTLAGLAPWLELGPDNTMEGSKRIEMLGLTRKALAQAVDPASPDFMNFTHKYDSQPLVDGAFLAHGLLRAPEQLWEQSSGRTKQQIIDGLKGLRSIKAFNNNWVLFAAMIEIALLQFDGGWDRKPVDIAIEKIMAWYKGDSMYGDGANFHYDYYNSFVIQPMLVDILKVLVNKNEGSKEQYELALKRMQRYGAILERQISPEATFPVVGRSMPYRNAAFQALTQLALAEKLPAELQPAQVRCALTAVNKRIFESAGTFDKNGWLQIGFCGHQPEIADVYTSTGSLYLCTTGFLDLGLPGHHPYWSGPAAAWTAQRAWKGLPVDKDHAIDI</sequence>
<dbReference type="InterPro" id="IPR049349">
    <property type="entry name" value="DUF2264_N"/>
</dbReference>
<dbReference type="RefSeq" id="WP_188087702.1">
    <property type="nucleotide sequence ID" value="NZ_JACVFC010000001.1"/>
</dbReference>
<evidence type="ECO:0000259" key="1">
    <source>
        <dbReference type="Pfam" id="PF10022"/>
    </source>
</evidence>